<dbReference type="KEGG" id="psoj:PHYSODRAFT_308116"/>
<dbReference type="Proteomes" id="UP000002640">
    <property type="component" value="Unassembled WGS sequence"/>
</dbReference>
<protein>
    <submittedName>
        <fullName evidence="1">Uncharacterized protein</fullName>
    </submittedName>
</protein>
<reference evidence="1 2" key="1">
    <citation type="journal article" date="2006" name="Science">
        <title>Phytophthora genome sequences uncover evolutionary origins and mechanisms of pathogenesis.</title>
        <authorList>
            <person name="Tyler B.M."/>
            <person name="Tripathy S."/>
            <person name="Zhang X."/>
            <person name="Dehal P."/>
            <person name="Jiang R.H."/>
            <person name="Aerts A."/>
            <person name="Arredondo F.D."/>
            <person name="Baxter L."/>
            <person name="Bensasson D."/>
            <person name="Beynon J.L."/>
            <person name="Chapman J."/>
            <person name="Damasceno C.M."/>
            <person name="Dorrance A.E."/>
            <person name="Dou D."/>
            <person name="Dickerman A.W."/>
            <person name="Dubchak I.L."/>
            <person name="Garbelotto M."/>
            <person name="Gijzen M."/>
            <person name="Gordon S.G."/>
            <person name="Govers F."/>
            <person name="Grunwald N.J."/>
            <person name="Huang W."/>
            <person name="Ivors K.L."/>
            <person name="Jones R.W."/>
            <person name="Kamoun S."/>
            <person name="Krampis K."/>
            <person name="Lamour K.H."/>
            <person name="Lee M.K."/>
            <person name="McDonald W.H."/>
            <person name="Medina M."/>
            <person name="Meijer H.J."/>
            <person name="Nordberg E.K."/>
            <person name="Maclean D.J."/>
            <person name="Ospina-Giraldo M.D."/>
            <person name="Morris P.F."/>
            <person name="Phuntumart V."/>
            <person name="Putnam N.H."/>
            <person name="Rash S."/>
            <person name="Rose J.K."/>
            <person name="Sakihama Y."/>
            <person name="Salamov A.A."/>
            <person name="Savidor A."/>
            <person name="Scheuring C.F."/>
            <person name="Smith B.M."/>
            <person name="Sobral B.W."/>
            <person name="Terry A."/>
            <person name="Torto-Alalibo T.A."/>
            <person name="Win J."/>
            <person name="Xu Z."/>
            <person name="Zhang H."/>
            <person name="Grigoriev I.V."/>
            <person name="Rokhsar D.S."/>
            <person name="Boore J.L."/>
        </authorList>
    </citation>
    <scope>NUCLEOTIDE SEQUENCE [LARGE SCALE GENOMIC DNA]</scope>
    <source>
        <strain evidence="1 2">P6497</strain>
    </source>
</reference>
<evidence type="ECO:0000313" key="2">
    <source>
        <dbReference type="Proteomes" id="UP000002640"/>
    </source>
</evidence>
<accession>G5AIA2</accession>
<dbReference type="SMR" id="G5AIA2"/>
<sequence length="676" mass="75671">MTDFACLTEELDDEEAKNKPVTKISGFLFSTLIAGRSMCRLTGTNRATSPVTRDATYKELELDLNGESGSPDKMLQSTTSFFFNPTHECVSDTAEVLESNYPEPIRERNSIDPTRPPEYGFLTVREGTELRLEGSANPGNNTYRALYNHVAMADSMDVVVPGYGICRLTLKADDRMGQFVQDAPNHQPERSRRLRELSLAISGMGSEILVRDLLGLIGRGLRELRLNFWGDYGPTLKLADVAAVCPELEELQLIGFDTSAVPTQALCDWGLKQLSIGKSNFLNGLPECLEDPDCRMSRELLKINDCYGYRVSAAIEALKALDKEPLSLVKEMFPLPSKTVMISAVMSGDAVNGQPKALHRLDSVLLGLNFRFAATPKQRTVEVRGTWTLDLAMPEDIVVNEGLEALATSLQSERKWRNVQTVLPESFGLVARVLEDQARLIHKLQLRIDNLERAQATAVSSDLAMALEERVRVDAKRRTARLRKELSVGLEQQQTALQSAKEEFTAKTQHQEEVNTKKCLLVEQSLEQLRCKTEERMAQLTDSMQDQLKSLELQFKSSHIQDTETFAKLRQDMAQKVESLECKLMESERIREAAAAVPVVKEVALSPELQEREEDAIREDLARISQDVEEMEARMQKEIAGCRQELLLAIGKKLCKSDITKLLTRKMDASTPVSCV</sequence>
<name>G5AIA2_PHYSP</name>
<dbReference type="InParanoid" id="G5AIA2"/>
<dbReference type="RefSeq" id="XP_009539803.1">
    <property type="nucleotide sequence ID" value="XM_009541508.1"/>
</dbReference>
<evidence type="ECO:0000313" key="1">
    <source>
        <dbReference type="EMBL" id="EGZ04704.1"/>
    </source>
</evidence>
<dbReference type="PANTHER" id="PTHR40131">
    <property type="entry name" value="C1Q DOMAIN-CONTAINING PROTEIN"/>
    <property type="match status" value="1"/>
</dbReference>
<dbReference type="AlphaFoldDB" id="G5AIA2"/>
<keyword evidence="2" id="KW-1185">Reference proteome</keyword>
<gene>
    <name evidence="1" type="ORF">PHYSODRAFT_308116</name>
</gene>
<organism evidence="1 2">
    <name type="scientific">Phytophthora sojae (strain P6497)</name>
    <name type="common">Soybean stem and root rot agent</name>
    <name type="synonym">Phytophthora megasperma f. sp. glycines</name>
    <dbReference type="NCBI Taxonomy" id="1094619"/>
    <lineage>
        <taxon>Eukaryota</taxon>
        <taxon>Sar</taxon>
        <taxon>Stramenopiles</taxon>
        <taxon>Oomycota</taxon>
        <taxon>Peronosporomycetes</taxon>
        <taxon>Peronosporales</taxon>
        <taxon>Peronosporaceae</taxon>
        <taxon>Phytophthora</taxon>
    </lineage>
</organism>
<dbReference type="GeneID" id="20642989"/>
<dbReference type="PANTHER" id="PTHR40131:SF1">
    <property type="entry name" value="C1Q DOMAIN-CONTAINING PROTEIN"/>
    <property type="match status" value="1"/>
</dbReference>
<proteinExistence type="predicted"/>
<dbReference type="EMBL" id="JH159175">
    <property type="protein sequence ID" value="EGZ04704.1"/>
    <property type="molecule type" value="Genomic_DNA"/>
</dbReference>